<keyword evidence="2" id="KW-0472">Membrane</keyword>
<feature type="region of interest" description="Disordered" evidence="1">
    <location>
        <begin position="712"/>
        <end position="736"/>
    </location>
</feature>
<dbReference type="PANTHER" id="PTHR34976:SF2">
    <property type="entry name" value="TYPE VII SECRETION SYSTEM PROTEIN ESSD"/>
    <property type="match status" value="1"/>
</dbReference>
<dbReference type="InterPro" id="IPR051768">
    <property type="entry name" value="Bact_secretion_toxin"/>
</dbReference>
<gene>
    <name evidence="3" type="ORF">JOC58_003455</name>
</gene>
<protein>
    <recommendedName>
        <fullName evidence="5">Gp5/Type VI secretion system Vgr protein OB-fold domain-containing protein</fullName>
    </recommendedName>
</protein>
<dbReference type="PANTHER" id="PTHR34976">
    <property type="entry name" value="RIBONUCLEASE YQCG-RELATED"/>
    <property type="match status" value="1"/>
</dbReference>
<feature type="region of interest" description="Disordered" evidence="1">
    <location>
        <begin position="850"/>
        <end position="869"/>
    </location>
</feature>
<name>A0ABU1J3K5_9BACL</name>
<keyword evidence="2" id="KW-0812">Transmembrane</keyword>
<dbReference type="SUPFAM" id="SSF69279">
    <property type="entry name" value="Phage tail proteins"/>
    <property type="match status" value="1"/>
</dbReference>
<evidence type="ECO:0000256" key="1">
    <source>
        <dbReference type="SAM" id="MobiDB-lite"/>
    </source>
</evidence>
<dbReference type="EMBL" id="JAVDQH010000015">
    <property type="protein sequence ID" value="MDR6245542.1"/>
    <property type="molecule type" value="Genomic_DNA"/>
</dbReference>
<proteinExistence type="predicted"/>
<reference evidence="3 4" key="1">
    <citation type="submission" date="2023-07" db="EMBL/GenBank/DDBJ databases">
        <title>Genomic Encyclopedia of Type Strains, Phase IV (KMG-IV): sequencing the most valuable type-strain genomes for metagenomic binning, comparative biology and taxonomic classification.</title>
        <authorList>
            <person name="Goeker M."/>
        </authorList>
    </citation>
    <scope>NUCLEOTIDE SEQUENCE [LARGE SCALE GENOMIC DNA]</scope>
    <source>
        <strain evidence="3 4">DSM 22170</strain>
    </source>
</reference>
<evidence type="ECO:0008006" key="5">
    <source>
        <dbReference type="Google" id="ProtNLM"/>
    </source>
</evidence>
<feature type="region of interest" description="Disordered" evidence="1">
    <location>
        <begin position="775"/>
        <end position="836"/>
    </location>
</feature>
<evidence type="ECO:0000313" key="4">
    <source>
        <dbReference type="Proteomes" id="UP001185028"/>
    </source>
</evidence>
<evidence type="ECO:0000313" key="3">
    <source>
        <dbReference type="EMBL" id="MDR6245542.1"/>
    </source>
</evidence>
<feature type="compositionally biased region" description="Basic and acidic residues" evidence="1">
    <location>
        <begin position="787"/>
        <end position="836"/>
    </location>
</feature>
<dbReference type="Proteomes" id="UP001185028">
    <property type="component" value="Unassembled WGS sequence"/>
</dbReference>
<feature type="transmembrane region" description="Helical" evidence="2">
    <location>
        <begin position="536"/>
        <end position="555"/>
    </location>
</feature>
<keyword evidence="2" id="KW-1133">Transmembrane helix</keyword>
<feature type="transmembrane region" description="Helical" evidence="2">
    <location>
        <begin position="510"/>
        <end position="530"/>
    </location>
</feature>
<comment type="caution">
    <text evidence="3">The sequence shown here is derived from an EMBL/GenBank/DDBJ whole genome shotgun (WGS) entry which is preliminary data.</text>
</comment>
<keyword evidence="4" id="KW-1185">Reference proteome</keyword>
<dbReference type="RefSeq" id="WP_229685702.1">
    <property type="nucleotide sequence ID" value="NZ_BMMB01000004.1"/>
</dbReference>
<organism evidence="3 4">
    <name type="scientific">Paenibacillus hunanensis</name>
    <dbReference type="NCBI Taxonomy" id="539262"/>
    <lineage>
        <taxon>Bacteria</taxon>
        <taxon>Bacillati</taxon>
        <taxon>Bacillota</taxon>
        <taxon>Bacilli</taxon>
        <taxon>Bacillales</taxon>
        <taxon>Paenibacillaceae</taxon>
        <taxon>Paenibacillus</taxon>
    </lineage>
</organism>
<evidence type="ECO:0000256" key="2">
    <source>
        <dbReference type="SAM" id="Phobius"/>
    </source>
</evidence>
<sequence>MIGYDQIRVKCPYPLLHIHELQIDWQPGEHAKLVLTGWMDEQLQMEMPLTASVQDEIEVFYNTPIWMGLGIETPLFRGVVNKVEAYRQNSVHKISIEGISASSLWDVKKRKRTFPEPTQTYEQLLTKVIEDYPGSEVEFHTGADKEIGDATLQYEETDWELSKRLASTLQSVIVCDMLKSVKPYLHFGLPEGKEVMVPDTTPYTAHKDLAAYQRAVATGAELHDTDFFRYELQYNEPLAIGDRVRFRDKQLVVKELHAHMEKGELLFNYVLARESGVRHPVILNAKAVGVSLEGTVLEVRGEEVKLKLDVDQDDGKADPHWYPFAPPTGSPMYSMPQVGTKASLYHPDGSGLHAQVLGSVRTNGATAPKTRDPNTRYYGSEHGSELKIAPDHVHFYGNPEGTLSISLQDGVGVVIRSPKKLTITGKEDIVLKSKKKVILNAAEMIMAYKTGASSGIAVEGEYHVLGQNVWADGRDRTAYAAYDDAPKEGTPPPPPDPPKPFDWGKLGRNVLGGLAIVVGVAALAAFTVATLGAGPLIVGAVAVGAVAAGGIAVGVQAASDIARGEVSDFGEYATTALRESFIGAVTGAIFGPLGAGGAIASKMALGAAENAISDVASQMLQGKSLSELDWKSVGLSAGLGAVTVGVVNSKAGKAIGGMVGEGVQKVTPKAIQNGVKAAGEGFSKAVNQIGESGSKLGQKISGSLGSPQLATPNGGMHMDMGSANANRMESRSIPETEVQRNYNKAMKEAEATQQLNKSGLTSYQEKYYRSKIDEAEASGNKQAANDARYERYKEKQNNLGKKAKEREEWNTDQQRLDNNRKRGRVEEEKGRKSLENHLNRKLEDNNAGTVRTHTSTEGHVTRPDSIGYNDKGEIDIVHDHKHKTGGNDQTVHNDSQMRAEREMIEDKQNGRHIVTISSDKVNLAAIPPEPRPSGPLASKSEIFFTDTTTGEITHVWVANPRLPGGGRWKPVTNGGI</sequence>
<accession>A0ABU1J3K5</accession>